<gene>
    <name evidence="2" type="ORF">KIPB_006616</name>
</gene>
<comment type="caution">
    <text evidence="2">The sequence shown here is derived from an EMBL/GenBank/DDBJ whole genome shotgun (WGS) entry which is preliminary data.</text>
</comment>
<dbReference type="Proteomes" id="UP000265618">
    <property type="component" value="Unassembled WGS sequence"/>
</dbReference>
<sequence>MGLSIPKGVDPRYYTGTPSVLSLVRGSAARFGSTFSPFTFRPSLFSFSSCTFRPARDRERERERARRLSHKDRARHSSSARRSDFSERERERERDPARECILDSIYDTKIRKSVVRMSREKSRTRGGAREREKERERERQQAKEDLENSPWLARLDLLDSRATKGLIDAEGESLWLPRHGPANELHRDTQGPPPLSLIHSVQSGVPSGVSDDTAKASTDTLAQTHTEGEGAKEETVEGEGEGEGEGTKEETAAPTLYLHPMPKPVFKQGKAASAPRRGTVTRHSPPEGASPAALHCVSPLAVSAQAPPPKSPGFFARARKARSQVAMTVNPLTAPGGKRPQEPAAEFYTPTSDLPQTQNMDEEEQAKRDKAEQDKERERERIREKLAEREGRGDPMRGSVSLRAGLRYALSVPWSVDRSVDRDTVKGHTRRASRAYDLYLSGQTNPEAQGDTDRGHRYTECTDGESDTDTYTGVSRADSYDSRGRDYRDSIESRYSSPRHSRSCGIGAFERLPLNLTVGLTGEERARSPSPETPRESLSPRASRSRYMDTHSDIEGIDSEGGLVGTDREGEGESGSEEEEEIMLPKAFLSCGPFPSDSTLQTKAPGSIHQSRYRQRALGAGRHFLGIESHSSSSSHDYERERERVREREREREWARENSGGRAYY</sequence>
<feature type="compositionally biased region" description="Basic and acidic residues" evidence="1">
    <location>
        <begin position="636"/>
        <end position="656"/>
    </location>
</feature>
<proteinExistence type="predicted"/>
<keyword evidence="3" id="KW-1185">Reference proteome</keyword>
<dbReference type="AlphaFoldDB" id="A0A9K3CZ42"/>
<feature type="compositionally biased region" description="Basic residues" evidence="1">
    <location>
        <begin position="67"/>
        <end position="79"/>
    </location>
</feature>
<feature type="compositionally biased region" description="Basic and acidic residues" evidence="1">
    <location>
        <begin position="478"/>
        <end position="492"/>
    </location>
</feature>
<feature type="compositionally biased region" description="Acidic residues" evidence="1">
    <location>
        <begin position="572"/>
        <end position="582"/>
    </location>
</feature>
<evidence type="ECO:0000313" key="2">
    <source>
        <dbReference type="EMBL" id="GIQ85011.1"/>
    </source>
</evidence>
<feature type="compositionally biased region" description="Basic and acidic residues" evidence="1">
    <location>
        <begin position="117"/>
        <end position="146"/>
    </location>
</feature>
<dbReference type="EMBL" id="BDIP01001723">
    <property type="protein sequence ID" value="GIQ85011.1"/>
    <property type="molecule type" value="Genomic_DNA"/>
</dbReference>
<feature type="compositionally biased region" description="Basic and acidic residues" evidence="1">
    <location>
        <begin position="226"/>
        <end position="235"/>
    </location>
</feature>
<protein>
    <submittedName>
        <fullName evidence="2">Uncharacterized protein</fullName>
    </submittedName>
</protein>
<reference evidence="2 3" key="1">
    <citation type="journal article" date="2018" name="PLoS ONE">
        <title>The draft genome of Kipferlia bialata reveals reductive genome evolution in fornicate parasites.</title>
        <authorList>
            <person name="Tanifuji G."/>
            <person name="Takabayashi S."/>
            <person name="Kume K."/>
            <person name="Takagi M."/>
            <person name="Nakayama T."/>
            <person name="Kamikawa R."/>
            <person name="Inagaki Y."/>
            <person name="Hashimoto T."/>
        </authorList>
    </citation>
    <scope>NUCLEOTIDE SEQUENCE [LARGE SCALE GENOMIC DNA]</scope>
    <source>
        <strain evidence="2">NY0173</strain>
    </source>
</reference>
<feature type="region of interest" description="Disordered" evidence="1">
    <location>
        <begin position="114"/>
        <end position="146"/>
    </location>
</feature>
<accession>A0A9K3CZ42</accession>
<name>A0A9K3CZ42_9EUKA</name>
<feature type="compositionally biased region" description="Basic and acidic residues" evidence="1">
    <location>
        <begin position="56"/>
        <end position="66"/>
    </location>
</feature>
<feature type="region of interest" description="Disordered" evidence="1">
    <location>
        <begin position="56"/>
        <end position="93"/>
    </location>
</feature>
<feature type="region of interest" description="Disordered" evidence="1">
    <location>
        <begin position="176"/>
        <end position="399"/>
    </location>
</feature>
<feature type="region of interest" description="Disordered" evidence="1">
    <location>
        <begin position="522"/>
        <end position="665"/>
    </location>
</feature>
<feature type="compositionally biased region" description="Polar residues" evidence="1">
    <location>
        <begin position="349"/>
        <end position="359"/>
    </location>
</feature>
<feature type="compositionally biased region" description="Polar residues" evidence="1">
    <location>
        <begin position="596"/>
        <end position="610"/>
    </location>
</feature>
<feature type="region of interest" description="Disordered" evidence="1">
    <location>
        <begin position="442"/>
        <end position="504"/>
    </location>
</feature>
<evidence type="ECO:0000313" key="3">
    <source>
        <dbReference type="Proteomes" id="UP000265618"/>
    </source>
</evidence>
<feature type="compositionally biased region" description="Basic and acidic residues" evidence="1">
    <location>
        <begin position="451"/>
        <end position="460"/>
    </location>
</feature>
<organism evidence="2 3">
    <name type="scientific">Kipferlia bialata</name>
    <dbReference type="NCBI Taxonomy" id="797122"/>
    <lineage>
        <taxon>Eukaryota</taxon>
        <taxon>Metamonada</taxon>
        <taxon>Carpediemonas-like organisms</taxon>
        <taxon>Kipferlia</taxon>
    </lineage>
</organism>
<evidence type="ECO:0000256" key="1">
    <source>
        <dbReference type="SAM" id="MobiDB-lite"/>
    </source>
</evidence>
<feature type="compositionally biased region" description="Basic and acidic residues" evidence="1">
    <location>
        <begin position="365"/>
        <end position="395"/>
    </location>
</feature>
<feature type="compositionally biased region" description="Polar residues" evidence="1">
    <location>
        <begin position="215"/>
        <end position="225"/>
    </location>
</feature>
<feature type="compositionally biased region" description="Basic and acidic residues" evidence="1">
    <location>
        <begin position="81"/>
        <end position="93"/>
    </location>
</feature>